<accession>A0A0F9SX42</accession>
<evidence type="ECO:0008006" key="2">
    <source>
        <dbReference type="Google" id="ProtNLM"/>
    </source>
</evidence>
<protein>
    <recommendedName>
        <fullName evidence="2">Methyltransferase type 11 domain-containing protein</fullName>
    </recommendedName>
</protein>
<comment type="caution">
    <text evidence="1">The sequence shown here is derived from an EMBL/GenBank/DDBJ whole genome shotgun (WGS) entry which is preliminary data.</text>
</comment>
<dbReference type="Gene3D" id="3.40.50.150">
    <property type="entry name" value="Vaccinia Virus protein VP39"/>
    <property type="match status" value="1"/>
</dbReference>
<dbReference type="EMBL" id="LAZR01000481">
    <property type="protein sequence ID" value="KKN67207.1"/>
    <property type="molecule type" value="Genomic_DNA"/>
</dbReference>
<dbReference type="InterPro" id="IPR029063">
    <property type="entry name" value="SAM-dependent_MTases_sf"/>
</dbReference>
<dbReference type="SUPFAM" id="SSF53335">
    <property type="entry name" value="S-adenosyl-L-methionine-dependent methyltransferases"/>
    <property type="match status" value="1"/>
</dbReference>
<organism evidence="1">
    <name type="scientific">marine sediment metagenome</name>
    <dbReference type="NCBI Taxonomy" id="412755"/>
    <lineage>
        <taxon>unclassified sequences</taxon>
        <taxon>metagenomes</taxon>
        <taxon>ecological metagenomes</taxon>
    </lineage>
</organism>
<sequence>MGLTKYSYDLLMKYAKTGDQMLELGNQTIYFGDDYGKPAKPMFEKMGFEHISIDLNGEDGAFKLDLGKKWKLWKKLCDISILFPPSNFDIVTDFGTSEHVKNIYNCWFNKYNFCKTGGYIISENPKTGNWKGHGHWYCTEEFYRNLAKAQGYEIIELGEHPAMGNTTDGWNIYCVLKKIKSSSFITKAQFNKLGIKNV</sequence>
<name>A0A0F9SX42_9ZZZZ</name>
<reference evidence="1" key="1">
    <citation type="journal article" date="2015" name="Nature">
        <title>Complex archaea that bridge the gap between prokaryotes and eukaryotes.</title>
        <authorList>
            <person name="Spang A."/>
            <person name="Saw J.H."/>
            <person name="Jorgensen S.L."/>
            <person name="Zaremba-Niedzwiedzka K."/>
            <person name="Martijn J."/>
            <person name="Lind A.E."/>
            <person name="van Eijk R."/>
            <person name="Schleper C."/>
            <person name="Guy L."/>
            <person name="Ettema T.J."/>
        </authorList>
    </citation>
    <scope>NUCLEOTIDE SEQUENCE</scope>
</reference>
<evidence type="ECO:0000313" key="1">
    <source>
        <dbReference type="EMBL" id="KKN67207.1"/>
    </source>
</evidence>
<proteinExistence type="predicted"/>
<dbReference type="AlphaFoldDB" id="A0A0F9SX42"/>
<gene>
    <name evidence="1" type="ORF">LCGC14_0463800</name>
</gene>